<dbReference type="InterPro" id="IPR037244">
    <property type="entry name" value="TSP9_sf"/>
</dbReference>
<protein>
    <recommendedName>
        <fullName evidence="4">Thylakoid soluble phosphoprotein TSP9</fullName>
    </recommendedName>
</protein>
<accession>B8LM75</accession>
<reference evidence="3" key="1">
    <citation type="submission" date="2007-06" db="EMBL/GenBank/DDBJ databases">
        <title>Full length cDNA sequences from Sitka Spruce (Picea sitchensis).</title>
        <authorList>
            <person name="Ralph S.G."/>
            <person name="Chun H.E."/>
            <person name="Liao N."/>
            <person name="Ali J."/>
            <person name="Reid K."/>
            <person name="Kolosova N."/>
            <person name="Cooper N."/>
            <person name="Cullis C."/>
            <person name="Jancsik S."/>
            <person name="Moore R."/>
            <person name="Mayo M."/>
            <person name="Wagner S."/>
            <person name="Holt R.A."/>
            <person name="Jones S.J.M."/>
            <person name="Marra M.A."/>
            <person name="Ritland C.E."/>
            <person name="Ritland K."/>
            <person name="Bohlmann J."/>
        </authorList>
    </citation>
    <scope>NUCLEOTIDE SEQUENCE</scope>
    <source>
        <tissue evidence="3">Green portion of the leader tissue</tissue>
    </source>
</reference>
<dbReference type="PANTHER" id="PTHR36370">
    <property type="entry name" value="THYLAKOID SOLUBLE PHOSPHOPROTEIN"/>
    <property type="match status" value="1"/>
</dbReference>
<evidence type="ECO:0008006" key="4">
    <source>
        <dbReference type="Google" id="ProtNLM"/>
    </source>
</evidence>
<dbReference type="GO" id="GO:0009507">
    <property type="term" value="C:chloroplast"/>
    <property type="evidence" value="ECO:0007669"/>
    <property type="project" value="TreeGrafter"/>
</dbReference>
<dbReference type="SUPFAM" id="SSF144256">
    <property type="entry name" value="TSP9-like"/>
    <property type="match status" value="1"/>
</dbReference>
<feature type="region of interest" description="Disordered" evidence="1">
    <location>
        <begin position="45"/>
        <end position="99"/>
    </location>
</feature>
<name>B8LM75_PICSI</name>
<dbReference type="PANTHER" id="PTHR36370:SF1">
    <property type="entry name" value="THYLAKOID SOLUBLE PHOSPHOPROTEIN"/>
    <property type="match status" value="1"/>
</dbReference>
<organism evidence="3">
    <name type="scientific">Picea sitchensis</name>
    <name type="common">Sitka spruce</name>
    <name type="synonym">Pinus sitchensis</name>
    <dbReference type="NCBI Taxonomy" id="3332"/>
    <lineage>
        <taxon>Eukaryota</taxon>
        <taxon>Viridiplantae</taxon>
        <taxon>Streptophyta</taxon>
        <taxon>Embryophyta</taxon>
        <taxon>Tracheophyta</taxon>
        <taxon>Spermatophyta</taxon>
        <taxon>Pinopsida</taxon>
        <taxon>Pinidae</taxon>
        <taxon>Conifers I</taxon>
        <taxon>Pinales</taxon>
        <taxon>Pinaceae</taxon>
        <taxon>Picea</taxon>
    </lineage>
</organism>
<feature type="compositionally biased region" description="Gly residues" evidence="1">
    <location>
        <begin position="88"/>
        <end position="99"/>
    </location>
</feature>
<sequence length="99" mass="10126">MASLVIALPVGNVVAATSNVAKGSSEKKKGFLDWLGERLQREQLLETDPILRKGNGEGNGNARPPSGRVAAGKKGGSAFSSSEDKKSGGGPFGGLFGKK</sequence>
<dbReference type="InterPro" id="IPR021584">
    <property type="entry name" value="TSP9"/>
</dbReference>
<dbReference type="Pfam" id="PF11493">
    <property type="entry name" value="TSP9"/>
    <property type="match status" value="1"/>
</dbReference>
<evidence type="ECO:0000256" key="1">
    <source>
        <dbReference type="SAM" id="MobiDB-lite"/>
    </source>
</evidence>
<dbReference type="AlphaFoldDB" id="B8LM75"/>
<feature type="compositionally biased region" description="Basic and acidic residues" evidence="1">
    <location>
        <begin position="45"/>
        <end position="55"/>
    </location>
</feature>
<proteinExistence type="evidence at transcript level"/>
<evidence type="ECO:0000256" key="2">
    <source>
        <dbReference type="SAM" id="SignalP"/>
    </source>
</evidence>
<feature type="compositionally biased region" description="Low complexity" evidence="1">
    <location>
        <begin position="70"/>
        <end position="81"/>
    </location>
</feature>
<evidence type="ECO:0000313" key="3">
    <source>
        <dbReference type="EMBL" id="ABR16755.1"/>
    </source>
</evidence>
<feature type="chain" id="PRO_5012248986" description="Thylakoid soluble phosphoprotein TSP9" evidence="2">
    <location>
        <begin position="16"/>
        <end position="99"/>
    </location>
</feature>
<feature type="signal peptide" evidence="2">
    <location>
        <begin position="1"/>
        <end position="15"/>
    </location>
</feature>
<keyword evidence="2" id="KW-0732">Signal</keyword>
<dbReference type="EMBL" id="EF676880">
    <property type="protein sequence ID" value="ABR16755.1"/>
    <property type="molecule type" value="mRNA"/>
</dbReference>